<dbReference type="Gene3D" id="3.40.50.720">
    <property type="entry name" value="NAD(P)-binding Rossmann-like Domain"/>
    <property type="match status" value="1"/>
</dbReference>
<dbReference type="Pfam" id="PF02423">
    <property type="entry name" value="OCD_Mu_crystall"/>
    <property type="match status" value="1"/>
</dbReference>
<dbReference type="PIRSF" id="PIRSF001439">
    <property type="entry name" value="CryM"/>
    <property type="match status" value="1"/>
</dbReference>
<name>A0ABW5WT07_9STAP</name>
<dbReference type="InterPro" id="IPR003462">
    <property type="entry name" value="ODC_Mu_crystall"/>
</dbReference>
<dbReference type="SUPFAM" id="SSF51735">
    <property type="entry name" value="NAD(P)-binding Rossmann-fold domains"/>
    <property type="match status" value="1"/>
</dbReference>
<evidence type="ECO:0000313" key="1">
    <source>
        <dbReference type="EMBL" id="MFD2829142.1"/>
    </source>
</evidence>
<dbReference type="InterPro" id="IPR023401">
    <property type="entry name" value="ODC_N"/>
</dbReference>
<dbReference type="PANTHER" id="PTHR13812:SF19">
    <property type="entry name" value="KETIMINE REDUCTASE MU-CRYSTALLIN"/>
    <property type="match status" value="1"/>
</dbReference>
<proteinExistence type="predicted"/>
<sequence length="337" mass="36582">MGEFRVLSEAEVRQTLDMKQVIEVVETVYKAKSSGGAEAWPTVFYDFEKGRADMDIKSGFLKSEKLFGHKTVTWFGDNEERGIPTLMGVIVVFNAVTGEPLGLTDASFITGIRTGAAAATGVKYLAAKDAENVLLLGAGNQALFQVAAVLTARPGIKKIRVAARNQKKVHTFIEGVSEKLKDTFNIDSENVEFEAVDALEDAVKDSDIIITITSSRTPVIKHEWVKKGTHFSCIGADMEGKQEIDSKILTDAKIIVDDLKHCMEVGEIEIPLNEGVIKETDITGEIGDLILGKIEGRNNDEDITVFDATGMALLDIFTANLALKSAAEKNLGTVSEI</sequence>
<gene>
    <name evidence="1" type="ORF">ACFSX4_01600</name>
</gene>
<accession>A0ABW5WT07</accession>
<dbReference type="Gene3D" id="3.30.1780.10">
    <property type="entry name" value="ornithine cyclodeaminase, domain 1"/>
    <property type="match status" value="1"/>
</dbReference>
<dbReference type="Proteomes" id="UP001597519">
    <property type="component" value="Unassembled WGS sequence"/>
</dbReference>
<dbReference type="PANTHER" id="PTHR13812">
    <property type="entry name" value="KETIMINE REDUCTASE MU-CRYSTALLIN"/>
    <property type="match status" value="1"/>
</dbReference>
<dbReference type="EMBL" id="JBHUOQ010000001">
    <property type="protein sequence ID" value="MFD2829142.1"/>
    <property type="molecule type" value="Genomic_DNA"/>
</dbReference>
<protein>
    <submittedName>
        <fullName evidence="1">Ornithine cyclodeaminase family protein</fullName>
    </submittedName>
</protein>
<dbReference type="InterPro" id="IPR036291">
    <property type="entry name" value="NAD(P)-bd_dom_sf"/>
</dbReference>
<reference evidence="2" key="1">
    <citation type="journal article" date="2019" name="Int. J. Syst. Evol. Microbiol.">
        <title>The Global Catalogue of Microorganisms (GCM) 10K type strain sequencing project: providing services to taxonomists for standard genome sequencing and annotation.</title>
        <authorList>
            <consortium name="The Broad Institute Genomics Platform"/>
            <consortium name="The Broad Institute Genome Sequencing Center for Infectious Disease"/>
            <person name="Wu L."/>
            <person name="Ma J."/>
        </authorList>
    </citation>
    <scope>NUCLEOTIDE SEQUENCE [LARGE SCALE GENOMIC DNA]</scope>
    <source>
        <strain evidence="2">KCTC 33575</strain>
    </source>
</reference>
<organism evidence="1 2">
    <name type="scientific">Corticicoccus populi</name>
    <dbReference type="NCBI Taxonomy" id="1812821"/>
    <lineage>
        <taxon>Bacteria</taxon>
        <taxon>Bacillati</taxon>
        <taxon>Bacillota</taxon>
        <taxon>Bacilli</taxon>
        <taxon>Bacillales</taxon>
        <taxon>Staphylococcaceae</taxon>
        <taxon>Corticicoccus</taxon>
    </lineage>
</organism>
<keyword evidence="2" id="KW-1185">Reference proteome</keyword>
<dbReference type="RefSeq" id="WP_377770878.1">
    <property type="nucleotide sequence ID" value="NZ_JBHUOQ010000001.1"/>
</dbReference>
<comment type="caution">
    <text evidence="1">The sequence shown here is derived from an EMBL/GenBank/DDBJ whole genome shotgun (WGS) entry which is preliminary data.</text>
</comment>
<evidence type="ECO:0000313" key="2">
    <source>
        <dbReference type="Proteomes" id="UP001597519"/>
    </source>
</evidence>